<protein>
    <submittedName>
        <fullName evidence="10">Citrate transporter</fullName>
    </submittedName>
</protein>
<dbReference type="OrthoDB" id="86089at2157"/>
<gene>
    <name evidence="10" type="ORF">MY1_1490</name>
</gene>
<dbReference type="EMBL" id="AFPU01000001">
    <property type="protein sequence ID" value="EGP94245.1"/>
    <property type="molecule type" value="Genomic_DNA"/>
</dbReference>
<keyword evidence="7 8" id="KW-0472">Membrane</keyword>
<evidence type="ECO:0000259" key="9">
    <source>
        <dbReference type="Pfam" id="PF03600"/>
    </source>
</evidence>
<name>F9CZ87_9ARCH</name>
<feature type="transmembrane region" description="Helical" evidence="8">
    <location>
        <begin position="100"/>
        <end position="129"/>
    </location>
</feature>
<reference evidence="10 11" key="1">
    <citation type="journal article" date="2011" name="J. Bacteriol.">
        <title>Genome Sequence of an Ammonia-Oxidizing Soil Archaeon, "Candidatus Nitrosoarchaeum koreensis" MY1.</title>
        <authorList>
            <person name="Kim B.K."/>
            <person name="Jung M.Y."/>
            <person name="Yu D.S."/>
            <person name="Park S.J."/>
            <person name="Oh T.K."/>
            <person name="Rhee S.K."/>
            <person name="Kim J.F."/>
        </authorList>
    </citation>
    <scope>NUCLEOTIDE SEQUENCE [LARGE SCALE GENOMIC DNA]</scope>
    <source>
        <strain evidence="10 11">MY1</strain>
    </source>
</reference>
<dbReference type="PATRIC" id="fig|1001994.6.peg.1474"/>
<evidence type="ECO:0000256" key="4">
    <source>
        <dbReference type="ARBA" id="ARBA00022475"/>
    </source>
</evidence>
<keyword evidence="6 8" id="KW-1133">Transmembrane helix</keyword>
<proteinExistence type="inferred from homology"/>
<dbReference type="InterPro" id="IPR004680">
    <property type="entry name" value="Cit_transptr-like_dom"/>
</dbReference>
<keyword evidence="4" id="KW-1003">Cell membrane</keyword>
<evidence type="ECO:0000313" key="11">
    <source>
        <dbReference type="Proteomes" id="UP000004440"/>
    </source>
</evidence>
<dbReference type="RefSeq" id="WP_007551192.1">
    <property type="nucleotide sequence ID" value="NZ_AFPU01000001.1"/>
</dbReference>
<dbReference type="GO" id="GO:0015105">
    <property type="term" value="F:arsenite transmembrane transporter activity"/>
    <property type="evidence" value="ECO:0007669"/>
    <property type="project" value="InterPro"/>
</dbReference>
<comment type="caution">
    <text evidence="10">The sequence shown here is derived from an EMBL/GenBank/DDBJ whole genome shotgun (WGS) entry which is preliminary data.</text>
</comment>
<comment type="similarity">
    <text evidence="2">Belongs to the CitM (TC 2.A.11) transporter family.</text>
</comment>
<evidence type="ECO:0000256" key="3">
    <source>
        <dbReference type="ARBA" id="ARBA00022448"/>
    </source>
</evidence>
<dbReference type="Proteomes" id="UP000004440">
    <property type="component" value="Unassembled WGS sequence"/>
</dbReference>
<feature type="transmembrane region" description="Helical" evidence="8">
    <location>
        <begin position="232"/>
        <end position="250"/>
    </location>
</feature>
<feature type="transmembrane region" description="Helical" evidence="8">
    <location>
        <begin position="366"/>
        <end position="390"/>
    </location>
</feature>
<dbReference type="PRINTS" id="PR00758">
    <property type="entry name" value="ARSENICPUMP"/>
</dbReference>
<feature type="transmembrane region" description="Helical" evidence="8">
    <location>
        <begin position="57"/>
        <end position="77"/>
    </location>
</feature>
<feature type="transmembrane region" description="Helical" evidence="8">
    <location>
        <begin position="180"/>
        <end position="203"/>
    </location>
</feature>
<keyword evidence="3" id="KW-0813">Transport</keyword>
<evidence type="ECO:0000256" key="5">
    <source>
        <dbReference type="ARBA" id="ARBA00022692"/>
    </source>
</evidence>
<keyword evidence="5 8" id="KW-0812">Transmembrane</keyword>
<feature type="transmembrane region" description="Helical" evidence="8">
    <location>
        <begin position="141"/>
        <end position="160"/>
    </location>
</feature>
<organism evidence="10 11">
    <name type="scientific">Nitrosarchaeum koreense MY1</name>
    <dbReference type="NCBI Taxonomy" id="1001994"/>
    <lineage>
        <taxon>Archaea</taxon>
        <taxon>Nitrososphaerota</taxon>
        <taxon>Nitrososphaeria</taxon>
        <taxon>Nitrosopumilales</taxon>
        <taxon>Nitrosopumilaceae</taxon>
        <taxon>Nitrosarchaeum</taxon>
    </lineage>
</organism>
<feature type="transmembrane region" description="Helical" evidence="8">
    <location>
        <begin position="7"/>
        <end position="25"/>
    </location>
</feature>
<feature type="transmembrane region" description="Helical" evidence="8">
    <location>
        <begin position="410"/>
        <end position="430"/>
    </location>
</feature>
<feature type="domain" description="Citrate transporter-like" evidence="9">
    <location>
        <begin position="19"/>
        <end position="367"/>
    </location>
</feature>
<dbReference type="STRING" id="1001994.MY1_1490"/>
<keyword evidence="11" id="KW-1185">Reference proteome</keyword>
<feature type="transmembrane region" description="Helical" evidence="8">
    <location>
        <begin position="285"/>
        <end position="302"/>
    </location>
</feature>
<dbReference type="PANTHER" id="PTHR43302">
    <property type="entry name" value="TRANSPORTER ARSB-RELATED"/>
    <property type="match status" value="1"/>
</dbReference>
<sequence>MDFDSSFFSILIVFVIVYGLIIFRNVRGINIPIWASMSCGAITVLVLQIITPEDAFLAINFDVIFFLLGMFILVSGLESSGMLNQIVTRILSFAKTPNQILFFILFVMGLLSAFLINDTIALVATPIVIGLAKPMNIRPAPMLICLAFGITIGSMMTPMGNPQNLLISLHSGMEFPLFTFLRYLFLPTITCLLVTFFILKWYYKKEFSSAVMLQITSPKIILDSSLAKKSSILIMITIIGFFVTGLIKLFGISTELNFSHVAIFGGLALLVIGNKRRQIVKGINWQIIVFFLAMFVFMQGVWNGGIIELFQMLLPFDQNPNSATASINIIGTSILTSQVVSNVPFVALSIPILQNYGFSAIDTIPWIALAAGSTIAGTLTILGAASNVIILETAERRHRVTFTFKEFFRIGIIITAVNSIILIFFITFPFL</sequence>
<feature type="transmembrane region" description="Helical" evidence="8">
    <location>
        <begin position="256"/>
        <end position="273"/>
    </location>
</feature>
<evidence type="ECO:0000256" key="1">
    <source>
        <dbReference type="ARBA" id="ARBA00004651"/>
    </source>
</evidence>
<dbReference type="GO" id="GO:0005886">
    <property type="term" value="C:plasma membrane"/>
    <property type="evidence" value="ECO:0007669"/>
    <property type="project" value="UniProtKB-SubCell"/>
</dbReference>
<evidence type="ECO:0000256" key="8">
    <source>
        <dbReference type="SAM" id="Phobius"/>
    </source>
</evidence>
<evidence type="ECO:0000256" key="6">
    <source>
        <dbReference type="ARBA" id="ARBA00022989"/>
    </source>
</evidence>
<accession>F9CZ87</accession>
<dbReference type="Pfam" id="PF03600">
    <property type="entry name" value="CitMHS"/>
    <property type="match status" value="1"/>
</dbReference>
<feature type="transmembrane region" description="Helical" evidence="8">
    <location>
        <begin position="31"/>
        <end position="50"/>
    </location>
</feature>
<dbReference type="AlphaFoldDB" id="F9CZ87"/>
<evidence type="ECO:0000256" key="7">
    <source>
        <dbReference type="ARBA" id="ARBA00023136"/>
    </source>
</evidence>
<comment type="subcellular location">
    <subcellularLocation>
        <location evidence="1">Cell membrane</location>
        <topology evidence="1">Multi-pass membrane protein</topology>
    </subcellularLocation>
</comment>
<evidence type="ECO:0000313" key="10">
    <source>
        <dbReference type="EMBL" id="EGP94245.1"/>
    </source>
</evidence>
<evidence type="ECO:0000256" key="2">
    <source>
        <dbReference type="ARBA" id="ARBA00009843"/>
    </source>
</evidence>
<dbReference type="InterPro" id="IPR000802">
    <property type="entry name" value="Arsenical_pump_ArsB"/>
</dbReference>
<dbReference type="PANTHER" id="PTHR43302:SF5">
    <property type="entry name" value="TRANSPORTER ARSB-RELATED"/>
    <property type="match status" value="1"/>
</dbReference>